<accession>A0AAV8SS36</accession>
<name>A0AAV8SS36_9ROSI</name>
<dbReference type="GO" id="GO:0005737">
    <property type="term" value="C:cytoplasm"/>
    <property type="evidence" value="ECO:0007669"/>
    <property type="project" value="TreeGrafter"/>
</dbReference>
<dbReference type="Proteomes" id="UP001159364">
    <property type="component" value="Linkage Group LG09"/>
</dbReference>
<dbReference type="AlphaFoldDB" id="A0AAV8SS36"/>
<gene>
    <name evidence="2" type="ORF">K2173_015380</name>
</gene>
<dbReference type="EMBL" id="JAIWQS010000009">
    <property type="protein sequence ID" value="KAJ8754868.1"/>
    <property type="molecule type" value="Genomic_DNA"/>
</dbReference>
<protein>
    <recommendedName>
        <fullName evidence="1">25S rRNA (uridine-N(3))-methyltransferase BMT5-like domain-containing protein</fullName>
    </recommendedName>
</protein>
<dbReference type="Pfam" id="PF10354">
    <property type="entry name" value="BMT5-like"/>
    <property type="match status" value="1"/>
</dbReference>
<dbReference type="InterPro" id="IPR019446">
    <property type="entry name" value="BMT5-like"/>
</dbReference>
<evidence type="ECO:0000313" key="2">
    <source>
        <dbReference type="EMBL" id="KAJ8754868.1"/>
    </source>
</evidence>
<dbReference type="PANTHER" id="PTHR11538">
    <property type="entry name" value="PHENYLALANYL-TRNA SYNTHETASE"/>
    <property type="match status" value="1"/>
</dbReference>
<proteinExistence type="predicted"/>
<feature type="domain" description="25S rRNA (uridine-N(3))-methyltransferase BMT5-like" evidence="1">
    <location>
        <begin position="35"/>
        <end position="200"/>
    </location>
</feature>
<organism evidence="2 3">
    <name type="scientific">Erythroxylum novogranatense</name>
    <dbReference type="NCBI Taxonomy" id="1862640"/>
    <lineage>
        <taxon>Eukaryota</taxon>
        <taxon>Viridiplantae</taxon>
        <taxon>Streptophyta</taxon>
        <taxon>Embryophyta</taxon>
        <taxon>Tracheophyta</taxon>
        <taxon>Spermatophyta</taxon>
        <taxon>Magnoliopsida</taxon>
        <taxon>eudicotyledons</taxon>
        <taxon>Gunneridae</taxon>
        <taxon>Pentapetalae</taxon>
        <taxon>rosids</taxon>
        <taxon>fabids</taxon>
        <taxon>Malpighiales</taxon>
        <taxon>Erythroxylaceae</taxon>
        <taxon>Erythroxylum</taxon>
    </lineage>
</organism>
<dbReference type="GO" id="GO:0070475">
    <property type="term" value="P:rRNA base methylation"/>
    <property type="evidence" value="ECO:0007669"/>
    <property type="project" value="InterPro"/>
</dbReference>
<evidence type="ECO:0000313" key="3">
    <source>
        <dbReference type="Proteomes" id="UP001159364"/>
    </source>
</evidence>
<evidence type="ECO:0000259" key="1">
    <source>
        <dbReference type="Pfam" id="PF10354"/>
    </source>
</evidence>
<dbReference type="FunFam" id="3.40.50.150:FF:000440">
    <property type="entry name" value="Os09g0479300 protein"/>
    <property type="match status" value="1"/>
</dbReference>
<dbReference type="GO" id="GO:0070042">
    <property type="term" value="F:rRNA (uridine-N3-)-methyltransferase activity"/>
    <property type="evidence" value="ECO:0007669"/>
    <property type="project" value="InterPro"/>
</dbReference>
<comment type="caution">
    <text evidence="2">The sequence shown here is derived from an EMBL/GenBank/DDBJ whole genome shotgun (WGS) entry which is preliminary data.</text>
</comment>
<sequence length="428" mass="49373">MHNRVRGTAMFVNENVGGCHGEKWVKHYSSDHRILLVGEGDFSFSLSLAVSFGSGSNIVATSGDTLGALIKKYKKVESNLETLKYLGASVLHGVDATQMQRHESLRMHKFDRIVFNFPHAGFYGREDNPDMIEMHRNLLRGFFSNAIHMLEMDGEVHVTHKTTHPYYLWNIEELASSNSLSLIGSVDFLINDYPGYSNKRGDGANSDDPFPLGECRTFKFMMFRGSRPHIYSNFDCKTCQLLECRRDNMINYHNYGQLTPTVWARRETEGVSNVYKHAVLKYGSEVNNPCGPIKQMQMQNWERHAQEARSSQQLKGDAVLLQHENALFNSRYPEQIVNIDTDKFLRYVPTATPRIINFRSEDSIELGSRFSHASKTRDASFKFYFDEPLRCHRRIHMVKASDRTLNGYPYMLPSSRRRELVRLYGRQR</sequence>
<reference evidence="2 3" key="1">
    <citation type="submission" date="2021-09" db="EMBL/GenBank/DDBJ databases">
        <title>Genomic insights and catalytic innovation underlie evolution of tropane alkaloids biosynthesis.</title>
        <authorList>
            <person name="Wang Y.-J."/>
            <person name="Tian T."/>
            <person name="Huang J.-P."/>
            <person name="Huang S.-X."/>
        </authorList>
    </citation>
    <scope>NUCLEOTIDE SEQUENCE [LARGE SCALE GENOMIC DNA]</scope>
    <source>
        <strain evidence="2">KIB-2018</strain>
        <tissue evidence="2">Leaf</tissue>
    </source>
</reference>
<dbReference type="PANTHER" id="PTHR11538:SF70">
    <property type="entry name" value="25S RRNA (URIDINE-N(3))-METHYLTRANSFERASE BMT5-LIKE DOMAIN-CONTAINING PROTEIN"/>
    <property type="match status" value="1"/>
</dbReference>
<keyword evidence="3" id="KW-1185">Reference proteome</keyword>